<evidence type="ECO:0000313" key="4">
    <source>
        <dbReference type="Proteomes" id="UP000783742"/>
    </source>
</evidence>
<feature type="transmembrane region" description="Helical" evidence="1">
    <location>
        <begin position="112"/>
        <end position="133"/>
    </location>
</feature>
<feature type="transmembrane region" description="Helical" evidence="1">
    <location>
        <begin position="145"/>
        <end position="167"/>
    </location>
</feature>
<protein>
    <submittedName>
        <fullName evidence="3">VanZ family protein</fullName>
    </submittedName>
</protein>
<keyword evidence="1" id="KW-0472">Membrane</keyword>
<feature type="transmembrane region" description="Helical" evidence="1">
    <location>
        <begin position="6"/>
        <end position="27"/>
    </location>
</feature>
<evidence type="ECO:0000313" key="3">
    <source>
        <dbReference type="EMBL" id="MBU5668625.1"/>
    </source>
</evidence>
<feature type="transmembrane region" description="Helical" evidence="1">
    <location>
        <begin position="173"/>
        <end position="191"/>
    </location>
</feature>
<dbReference type="Pfam" id="PF04892">
    <property type="entry name" value="VanZ"/>
    <property type="match status" value="1"/>
</dbReference>
<reference evidence="3 4" key="1">
    <citation type="submission" date="2021-06" db="EMBL/GenBank/DDBJ databases">
        <authorList>
            <person name="Sun Q."/>
            <person name="Li D."/>
        </authorList>
    </citation>
    <scope>NUCLEOTIDE SEQUENCE [LARGE SCALE GENOMIC DNA]</scope>
    <source>
        <strain evidence="3 4">MSJ-1</strain>
    </source>
</reference>
<dbReference type="InterPro" id="IPR006976">
    <property type="entry name" value="VanZ-like"/>
</dbReference>
<feature type="transmembrane region" description="Helical" evidence="1">
    <location>
        <begin position="39"/>
        <end position="60"/>
    </location>
</feature>
<dbReference type="InterPro" id="IPR053150">
    <property type="entry name" value="Teicoplanin_resist-assoc"/>
</dbReference>
<gene>
    <name evidence="3" type="ORF">KQI68_02100</name>
</gene>
<organism evidence="3 4">
    <name type="scientific">Peptoniphilus ovalis</name>
    <dbReference type="NCBI Taxonomy" id="2841503"/>
    <lineage>
        <taxon>Bacteria</taxon>
        <taxon>Bacillati</taxon>
        <taxon>Bacillota</taxon>
        <taxon>Tissierellia</taxon>
        <taxon>Tissierellales</taxon>
        <taxon>Peptoniphilaceae</taxon>
        <taxon>Peptoniphilus</taxon>
    </lineage>
</organism>
<dbReference type="EMBL" id="JAHLQO010000001">
    <property type="protein sequence ID" value="MBU5668625.1"/>
    <property type="molecule type" value="Genomic_DNA"/>
</dbReference>
<sequence>MKIFIFFALRAIPAFIITFILFSLIRVKFFPHLKKGSSGFREFLLSVLAGYIAVLFVLLFTPNSYIAQSGINLTNENFDFVGNFKDRMNSGAWGVNLVPFRTILNYIKYSGIWHTFLNVAGNIIIFIPLGILIPMIYKNYRNFKYILRISISLSFFIEFIQFFIGRSVDIDDLMLNVVGGLLGYGIWKNYLRYKFPDKKRRARV</sequence>
<comment type="caution">
    <text evidence="3">The sequence shown here is derived from an EMBL/GenBank/DDBJ whole genome shotgun (WGS) entry which is preliminary data.</text>
</comment>
<dbReference type="PANTHER" id="PTHR36834:SF1">
    <property type="entry name" value="INTEGRAL MEMBRANE PROTEIN"/>
    <property type="match status" value="1"/>
</dbReference>
<keyword evidence="1" id="KW-1133">Transmembrane helix</keyword>
<dbReference type="PANTHER" id="PTHR36834">
    <property type="entry name" value="MEMBRANE PROTEIN-RELATED"/>
    <property type="match status" value="1"/>
</dbReference>
<proteinExistence type="predicted"/>
<accession>A0ABS6FHB3</accession>
<evidence type="ECO:0000259" key="2">
    <source>
        <dbReference type="Pfam" id="PF04892"/>
    </source>
</evidence>
<evidence type="ECO:0000256" key="1">
    <source>
        <dbReference type="SAM" id="Phobius"/>
    </source>
</evidence>
<keyword evidence="1" id="KW-0812">Transmembrane</keyword>
<feature type="domain" description="VanZ-like" evidence="2">
    <location>
        <begin position="50"/>
        <end position="188"/>
    </location>
</feature>
<keyword evidence="4" id="KW-1185">Reference proteome</keyword>
<dbReference type="Proteomes" id="UP000783742">
    <property type="component" value="Unassembled WGS sequence"/>
</dbReference>
<dbReference type="RefSeq" id="WP_216548452.1">
    <property type="nucleotide sequence ID" value="NZ_JAHLQO010000001.1"/>
</dbReference>
<name>A0ABS6FHB3_9FIRM</name>